<evidence type="ECO:0000313" key="3">
    <source>
        <dbReference type="Proteomes" id="UP000799770"/>
    </source>
</evidence>
<dbReference type="InterPro" id="IPR011059">
    <property type="entry name" value="Metal-dep_hydrolase_composite"/>
</dbReference>
<dbReference type="InterPro" id="IPR006680">
    <property type="entry name" value="Amidohydro-rel"/>
</dbReference>
<dbReference type="Gene3D" id="2.30.40.10">
    <property type="entry name" value="Urease, subunit C, domain 1"/>
    <property type="match status" value="1"/>
</dbReference>
<dbReference type="PANTHER" id="PTHR43794">
    <property type="entry name" value="AMINOHYDROLASE SSNA-RELATED"/>
    <property type="match status" value="1"/>
</dbReference>
<organism evidence="2 3">
    <name type="scientific">Lophiotrema nucula</name>
    <dbReference type="NCBI Taxonomy" id="690887"/>
    <lineage>
        <taxon>Eukaryota</taxon>
        <taxon>Fungi</taxon>
        <taxon>Dikarya</taxon>
        <taxon>Ascomycota</taxon>
        <taxon>Pezizomycotina</taxon>
        <taxon>Dothideomycetes</taxon>
        <taxon>Pleosporomycetidae</taxon>
        <taxon>Pleosporales</taxon>
        <taxon>Lophiotremataceae</taxon>
        <taxon>Lophiotrema</taxon>
    </lineage>
</organism>
<dbReference type="EMBL" id="ML977315">
    <property type="protein sequence ID" value="KAF2119313.1"/>
    <property type="molecule type" value="Genomic_DNA"/>
</dbReference>
<accession>A0A6A5ZKD9</accession>
<feature type="domain" description="Amidohydrolase-related" evidence="1">
    <location>
        <begin position="58"/>
        <end position="435"/>
    </location>
</feature>
<protein>
    <recommendedName>
        <fullName evidence="1">Amidohydrolase-related domain-containing protein</fullName>
    </recommendedName>
</protein>
<dbReference type="InterPro" id="IPR050287">
    <property type="entry name" value="MTA/SAH_deaminase"/>
</dbReference>
<dbReference type="Pfam" id="PF01979">
    <property type="entry name" value="Amidohydro_1"/>
    <property type="match status" value="1"/>
</dbReference>
<keyword evidence="3" id="KW-1185">Reference proteome</keyword>
<proteinExistence type="predicted"/>
<dbReference type="SUPFAM" id="SSF51338">
    <property type="entry name" value="Composite domain of metallo-dependent hydrolases"/>
    <property type="match status" value="1"/>
</dbReference>
<dbReference type="Proteomes" id="UP000799770">
    <property type="component" value="Unassembled WGS sequence"/>
</dbReference>
<sequence>MPSSTSILLKNGVALIHDSDNHVVPTKTDILIQNDRIAKIEKDIEPDAAEVIDCTDKIISPGFIDTHRHGWQTQLKGRHANELLLAYMVSGNAQACQFSAKDVFYGQLAGMLESIAAGTTTVVDHAHITVSPDHAKMGIAGAASSGIRSVYCYTPVMRIKSWNPLTYHDNPLEDWVMETFSNLASEGPWADGRITLGFAFDLFFLGAEVVKGIFAVAKKGGIQTITIHSAHGPQLGGGWPGGITQLLKEWDLLDEHILFSHSNNIDRADADLIRQTNAHISSTPSTELQMAMGRPACFDASFLDGKSAGLQDHASLGIDCHSYISASIIGEARIGLQNARANFNEYYLQQGKTTAGLPDSLSVEAAFNLATVKGAEAARMEKDIGRIAEGFKADLAIFDALSPALVAAAQHDPIAAIILHSSPADIDTVIVDGKVRKQNGRLVDTAVEEQAQETVGKANLSWVDVAKELVGSRGRMQAEIDTIDFEEATATLKKVFHVDESVFVAT</sequence>
<dbReference type="AlphaFoldDB" id="A0A6A5ZKD9"/>
<dbReference type="GO" id="GO:0016810">
    <property type="term" value="F:hydrolase activity, acting on carbon-nitrogen (but not peptide) bonds"/>
    <property type="evidence" value="ECO:0007669"/>
    <property type="project" value="InterPro"/>
</dbReference>
<name>A0A6A5ZKD9_9PLEO</name>
<evidence type="ECO:0000259" key="1">
    <source>
        <dbReference type="Pfam" id="PF01979"/>
    </source>
</evidence>
<reference evidence="2" key="1">
    <citation type="journal article" date="2020" name="Stud. Mycol.">
        <title>101 Dothideomycetes genomes: a test case for predicting lifestyles and emergence of pathogens.</title>
        <authorList>
            <person name="Haridas S."/>
            <person name="Albert R."/>
            <person name="Binder M."/>
            <person name="Bloem J."/>
            <person name="Labutti K."/>
            <person name="Salamov A."/>
            <person name="Andreopoulos B."/>
            <person name="Baker S."/>
            <person name="Barry K."/>
            <person name="Bills G."/>
            <person name="Bluhm B."/>
            <person name="Cannon C."/>
            <person name="Castanera R."/>
            <person name="Culley D."/>
            <person name="Daum C."/>
            <person name="Ezra D."/>
            <person name="Gonzalez J."/>
            <person name="Henrissat B."/>
            <person name="Kuo A."/>
            <person name="Liang C."/>
            <person name="Lipzen A."/>
            <person name="Lutzoni F."/>
            <person name="Magnuson J."/>
            <person name="Mondo S."/>
            <person name="Nolan M."/>
            <person name="Ohm R."/>
            <person name="Pangilinan J."/>
            <person name="Park H.-J."/>
            <person name="Ramirez L."/>
            <person name="Alfaro M."/>
            <person name="Sun H."/>
            <person name="Tritt A."/>
            <person name="Yoshinaga Y."/>
            <person name="Zwiers L.-H."/>
            <person name="Turgeon B."/>
            <person name="Goodwin S."/>
            <person name="Spatafora J."/>
            <person name="Crous P."/>
            <person name="Grigoriev I."/>
        </authorList>
    </citation>
    <scope>NUCLEOTIDE SEQUENCE</scope>
    <source>
        <strain evidence="2">CBS 627.86</strain>
    </source>
</reference>
<dbReference type="PANTHER" id="PTHR43794:SF5">
    <property type="entry name" value="CHLOROHYDROLASE FAMILY PROTEIN"/>
    <property type="match status" value="1"/>
</dbReference>
<dbReference type="InterPro" id="IPR032466">
    <property type="entry name" value="Metal_Hydrolase"/>
</dbReference>
<dbReference type="Gene3D" id="3.20.20.140">
    <property type="entry name" value="Metal-dependent hydrolases"/>
    <property type="match status" value="1"/>
</dbReference>
<gene>
    <name evidence="2" type="ORF">BDV96DRAFT_683937</name>
</gene>
<evidence type="ECO:0000313" key="2">
    <source>
        <dbReference type="EMBL" id="KAF2119313.1"/>
    </source>
</evidence>
<dbReference type="OrthoDB" id="194468at2759"/>
<dbReference type="SUPFAM" id="SSF51556">
    <property type="entry name" value="Metallo-dependent hydrolases"/>
    <property type="match status" value="1"/>
</dbReference>